<dbReference type="GeneTree" id="ENSGT00390000017892"/>
<reference evidence="5" key="3">
    <citation type="submission" date="2025-09" db="UniProtKB">
        <authorList>
            <consortium name="Ensembl"/>
        </authorList>
    </citation>
    <scope>IDENTIFICATION</scope>
</reference>
<gene>
    <name evidence="5" type="primary">PTAR1</name>
    <name evidence="5" type="synonym">ptar1</name>
</gene>
<dbReference type="RefSeq" id="XP_028658169.1">
    <property type="nucleotide sequence ID" value="XM_028802336.2"/>
</dbReference>
<dbReference type="GO" id="GO:0008318">
    <property type="term" value="F:protein prenyltransferase activity"/>
    <property type="evidence" value="ECO:0007669"/>
    <property type="project" value="InterPro"/>
</dbReference>
<dbReference type="GeneID" id="114652126"/>
<keyword evidence="3" id="KW-0808">Transferase</keyword>
<dbReference type="PROSITE" id="PS51147">
    <property type="entry name" value="PFTA"/>
    <property type="match status" value="2"/>
</dbReference>
<evidence type="ECO:0000313" key="5">
    <source>
        <dbReference type="Ensembl" id="ENSECRP00000002845.1"/>
    </source>
</evidence>
<dbReference type="Pfam" id="PF01239">
    <property type="entry name" value="PPTA"/>
    <property type="match status" value="4"/>
</dbReference>
<name>A0A8C4RJ10_ERPCA</name>
<evidence type="ECO:0000256" key="1">
    <source>
        <dbReference type="ARBA" id="ARBA00006734"/>
    </source>
</evidence>
<evidence type="ECO:0000256" key="4">
    <source>
        <dbReference type="ARBA" id="ARBA00022737"/>
    </source>
</evidence>
<evidence type="ECO:0000256" key="3">
    <source>
        <dbReference type="ARBA" id="ARBA00022679"/>
    </source>
</evidence>
<keyword evidence="2" id="KW-0637">Prenyltransferase</keyword>
<comment type="similarity">
    <text evidence="1">Belongs to the protein prenyltransferase subunit alpha family.</text>
</comment>
<dbReference type="SUPFAM" id="SSF48439">
    <property type="entry name" value="Protein prenylyltransferase"/>
    <property type="match status" value="1"/>
</dbReference>
<dbReference type="PANTHER" id="PTHR11129:SF3">
    <property type="entry name" value="PROTEIN PRENYLTRANSFERASE ALPHA SUBUNIT REPEAT-CONTAINING PROTEIN 1"/>
    <property type="match status" value="1"/>
</dbReference>
<organism evidence="5 6">
    <name type="scientific">Erpetoichthys calabaricus</name>
    <name type="common">Rope fish</name>
    <name type="synonym">Calamoichthys calabaricus</name>
    <dbReference type="NCBI Taxonomy" id="27687"/>
    <lineage>
        <taxon>Eukaryota</taxon>
        <taxon>Metazoa</taxon>
        <taxon>Chordata</taxon>
        <taxon>Craniata</taxon>
        <taxon>Vertebrata</taxon>
        <taxon>Euteleostomi</taxon>
        <taxon>Actinopterygii</taxon>
        <taxon>Polypteriformes</taxon>
        <taxon>Polypteridae</taxon>
        <taxon>Erpetoichthys</taxon>
    </lineage>
</organism>
<dbReference type="AlphaFoldDB" id="A0A8C4RJ10"/>
<sequence length="433" mass="49957">MAELEEEVGVLVQRVVKDINSAFKKNPNIDEIGLIPCPEARYNRSPIVLVENKLGVESWCIKFLLPYVHNKLLLFRQRKQWFDRDALIDITCTLLLLNPDFTTAWNVRKELIQFGALSPEKDLYLGKLALTKFPKSPETWIHRRWVLKRLLQEHCPHSSLAKDQNRDVTTAQSAKYQEILHDELKVCTDAAGRYPSNYNAWSHRIWVLQNMAEEDSKIIYDELCSSKYWVSMHISDHSGFHYRQFLFKSLIRRSNFILDKTVSAPSLPTDHCASLPKEESSSEIQTWSLQGLFDEELDLCNDLIESYPGHEALWCHRRLVFFLWHHWSSDHHSCGTPGKTSLNGTDGSLGLSHTTTMVNKASQVMDVDCLIDPSLQSYSQETKRLKRGPQPDSHKLLAEHRFVSKILSDCGNMDQVRFATSYKKWLDSVIGQL</sequence>
<dbReference type="CTD" id="375743"/>
<keyword evidence="6" id="KW-1185">Reference proteome</keyword>
<evidence type="ECO:0000313" key="6">
    <source>
        <dbReference type="Proteomes" id="UP000694620"/>
    </source>
</evidence>
<protein>
    <submittedName>
        <fullName evidence="5">Protein prenyltransferase alpha subunit repeat containing 1</fullName>
    </submittedName>
</protein>
<keyword evidence="4" id="KW-0677">Repeat</keyword>
<dbReference type="GO" id="GO:0005737">
    <property type="term" value="C:cytoplasm"/>
    <property type="evidence" value="ECO:0007669"/>
    <property type="project" value="TreeGrafter"/>
</dbReference>
<reference evidence="5" key="1">
    <citation type="submission" date="2021-06" db="EMBL/GenBank/DDBJ databases">
        <authorList>
            <consortium name="Wellcome Sanger Institute Data Sharing"/>
        </authorList>
    </citation>
    <scope>NUCLEOTIDE SEQUENCE [LARGE SCALE GENOMIC DNA]</scope>
</reference>
<dbReference type="Ensembl" id="ENSECRT00000002890.1">
    <property type="protein sequence ID" value="ENSECRP00000002845.1"/>
    <property type="gene ID" value="ENSECRG00000001939.1"/>
</dbReference>
<reference evidence="5" key="2">
    <citation type="submission" date="2025-08" db="UniProtKB">
        <authorList>
            <consortium name="Ensembl"/>
        </authorList>
    </citation>
    <scope>IDENTIFICATION</scope>
</reference>
<evidence type="ECO:0000256" key="2">
    <source>
        <dbReference type="ARBA" id="ARBA00022602"/>
    </source>
</evidence>
<dbReference type="Proteomes" id="UP000694620">
    <property type="component" value="Chromosome 5"/>
</dbReference>
<dbReference type="Gene3D" id="1.25.40.120">
    <property type="entry name" value="Protein prenylyltransferase"/>
    <property type="match status" value="1"/>
</dbReference>
<dbReference type="PANTHER" id="PTHR11129">
    <property type="entry name" value="PROTEIN FARNESYLTRANSFERASE ALPHA SUBUNIT/RAB GERANYLGERANYL TRANSFERASE ALPHA SUBUNIT"/>
    <property type="match status" value="1"/>
</dbReference>
<dbReference type="OrthoDB" id="5358702at2759"/>
<dbReference type="InterPro" id="IPR002088">
    <property type="entry name" value="Prenyl_trans_a"/>
</dbReference>
<dbReference type="FunFam" id="1.25.40.120:FF:000012">
    <property type="entry name" value="Protein prenyltransferase alpha subunit repeat containing 1"/>
    <property type="match status" value="1"/>
</dbReference>
<proteinExistence type="inferred from homology"/>
<accession>A0A8C4RJ10</accession>